<evidence type="ECO:0000313" key="2">
    <source>
        <dbReference type="Proteomes" id="UP000679749"/>
    </source>
</evidence>
<name>A0A942U3K4_9BACI</name>
<keyword evidence="2" id="KW-1185">Reference proteome</keyword>
<reference evidence="1" key="1">
    <citation type="submission" date="2021-05" db="EMBL/GenBank/DDBJ databases">
        <title>Novel Bacillus species.</title>
        <authorList>
            <person name="Liu G."/>
        </authorList>
    </citation>
    <scope>NUCLEOTIDE SEQUENCE</scope>
    <source>
        <strain evidence="1">FJAT-49825</strain>
    </source>
</reference>
<sequence>MVRLIDYQASEPISMVNNNNPIAIPHTPSLTVLATIHITIPRKNAKKNHVELIATIGVRGVSGTSQILFKIFRDGKQIFTAQEGVESDPTSEVNYIATFQAIDTNLAKGSHFYELTAENITNGTEAAVVGPISFSGLAVAHDDSKSDL</sequence>
<dbReference type="EMBL" id="JAGYPF010000003">
    <property type="protein sequence ID" value="MBS4214041.1"/>
    <property type="molecule type" value="Genomic_DNA"/>
</dbReference>
<comment type="caution">
    <text evidence="1">The sequence shown here is derived from an EMBL/GenBank/DDBJ whole genome shotgun (WGS) entry which is preliminary data.</text>
</comment>
<accession>A0A942U3K4</accession>
<dbReference type="RefSeq" id="WP_213118902.1">
    <property type="nucleotide sequence ID" value="NZ_JAGYPF010000003.1"/>
</dbReference>
<dbReference type="Proteomes" id="UP000679749">
    <property type="component" value="Unassembled WGS sequence"/>
</dbReference>
<dbReference type="AlphaFoldDB" id="A0A942U3K4"/>
<evidence type="ECO:0000313" key="1">
    <source>
        <dbReference type="EMBL" id="MBS4214041.1"/>
    </source>
</evidence>
<proteinExistence type="predicted"/>
<organism evidence="1 2">
    <name type="scientific">Neobacillus rhizophilus</name>
    <dbReference type="NCBI Taxonomy" id="2833579"/>
    <lineage>
        <taxon>Bacteria</taxon>
        <taxon>Bacillati</taxon>
        <taxon>Bacillota</taxon>
        <taxon>Bacilli</taxon>
        <taxon>Bacillales</taxon>
        <taxon>Bacillaceae</taxon>
        <taxon>Neobacillus</taxon>
    </lineage>
</organism>
<protein>
    <submittedName>
        <fullName evidence="1">Exosporium protein C</fullName>
    </submittedName>
</protein>
<gene>
    <name evidence="1" type="ORF">KHA99_16410</name>
</gene>